<accession>A0A6A6RQY0</accession>
<organism evidence="1 2">
    <name type="scientific">Massarina eburnea CBS 473.64</name>
    <dbReference type="NCBI Taxonomy" id="1395130"/>
    <lineage>
        <taxon>Eukaryota</taxon>
        <taxon>Fungi</taxon>
        <taxon>Dikarya</taxon>
        <taxon>Ascomycota</taxon>
        <taxon>Pezizomycotina</taxon>
        <taxon>Dothideomycetes</taxon>
        <taxon>Pleosporomycetidae</taxon>
        <taxon>Pleosporales</taxon>
        <taxon>Massarineae</taxon>
        <taxon>Massarinaceae</taxon>
        <taxon>Massarina</taxon>
    </lineage>
</organism>
<dbReference type="AlphaFoldDB" id="A0A6A6RQY0"/>
<protein>
    <submittedName>
        <fullName evidence="1">Uncharacterized protein</fullName>
    </submittedName>
</protein>
<proteinExistence type="predicted"/>
<name>A0A6A6RQY0_9PLEO</name>
<sequence>MCVSCEQLLDFATRLNYAFRGMFRISDSCRVRRGLEVVSREVPGFSLCSIAGAYRALCMYLVCRLYLGTSVFLEKSWA</sequence>
<reference evidence="1" key="1">
    <citation type="journal article" date="2020" name="Stud. Mycol.">
        <title>101 Dothideomycetes genomes: a test case for predicting lifestyles and emergence of pathogens.</title>
        <authorList>
            <person name="Haridas S."/>
            <person name="Albert R."/>
            <person name="Binder M."/>
            <person name="Bloem J."/>
            <person name="Labutti K."/>
            <person name="Salamov A."/>
            <person name="Andreopoulos B."/>
            <person name="Baker S."/>
            <person name="Barry K."/>
            <person name="Bills G."/>
            <person name="Bluhm B."/>
            <person name="Cannon C."/>
            <person name="Castanera R."/>
            <person name="Culley D."/>
            <person name="Daum C."/>
            <person name="Ezra D."/>
            <person name="Gonzalez J."/>
            <person name="Henrissat B."/>
            <person name="Kuo A."/>
            <person name="Liang C."/>
            <person name="Lipzen A."/>
            <person name="Lutzoni F."/>
            <person name="Magnuson J."/>
            <person name="Mondo S."/>
            <person name="Nolan M."/>
            <person name="Ohm R."/>
            <person name="Pangilinan J."/>
            <person name="Park H.-J."/>
            <person name="Ramirez L."/>
            <person name="Alfaro M."/>
            <person name="Sun H."/>
            <person name="Tritt A."/>
            <person name="Yoshinaga Y."/>
            <person name="Zwiers L.-H."/>
            <person name="Turgeon B."/>
            <person name="Goodwin S."/>
            <person name="Spatafora J."/>
            <person name="Crous P."/>
            <person name="Grigoriev I."/>
        </authorList>
    </citation>
    <scope>NUCLEOTIDE SEQUENCE</scope>
    <source>
        <strain evidence="1">CBS 473.64</strain>
    </source>
</reference>
<gene>
    <name evidence="1" type="ORF">P280DRAFT_472297</name>
</gene>
<dbReference type="Proteomes" id="UP000799753">
    <property type="component" value="Unassembled WGS sequence"/>
</dbReference>
<keyword evidence="2" id="KW-1185">Reference proteome</keyword>
<evidence type="ECO:0000313" key="1">
    <source>
        <dbReference type="EMBL" id="KAF2637607.1"/>
    </source>
</evidence>
<dbReference type="EMBL" id="MU006793">
    <property type="protein sequence ID" value="KAF2637607.1"/>
    <property type="molecule type" value="Genomic_DNA"/>
</dbReference>
<evidence type="ECO:0000313" key="2">
    <source>
        <dbReference type="Proteomes" id="UP000799753"/>
    </source>
</evidence>